<reference evidence="3 4" key="1">
    <citation type="submission" date="2016-05" db="EMBL/GenBank/DDBJ databases">
        <title>Genomic and physiological characterization of Planctopirus sp. isolated from fresh water lake.</title>
        <authorList>
            <person name="Subhash Y."/>
            <person name="Ramana C."/>
        </authorList>
    </citation>
    <scope>NUCLEOTIDE SEQUENCE [LARGE SCALE GENOMIC DNA]</scope>
    <source>
        <strain evidence="3 4">JC280</strain>
    </source>
</reference>
<proteinExistence type="predicted"/>
<accession>A0A1C3E5U6</accession>
<dbReference type="PANTHER" id="PTHR42736">
    <property type="entry name" value="PROTEIN-GLUTAMINE GAMMA-GLUTAMYLTRANSFERASE"/>
    <property type="match status" value="1"/>
</dbReference>
<dbReference type="Pfam" id="PF01841">
    <property type="entry name" value="Transglut_core"/>
    <property type="match status" value="1"/>
</dbReference>
<evidence type="ECO:0000313" key="4">
    <source>
        <dbReference type="Proteomes" id="UP000094828"/>
    </source>
</evidence>
<dbReference type="OrthoDB" id="9804872at2"/>
<dbReference type="InterPro" id="IPR021878">
    <property type="entry name" value="TgpA_N"/>
</dbReference>
<keyword evidence="1" id="KW-0812">Transmembrane</keyword>
<dbReference type="Pfam" id="PF13559">
    <property type="entry name" value="DUF4129"/>
    <property type="match status" value="1"/>
</dbReference>
<dbReference type="SMART" id="SM00460">
    <property type="entry name" value="TGc"/>
    <property type="match status" value="1"/>
</dbReference>
<organism evidence="3 4">
    <name type="scientific">Planctopirus hydrillae</name>
    <dbReference type="NCBI Taxonomy" id="1841610"/>
    <lineage>
        <taxon>Bacteria</taxon>
        <taxon>Pseudomonadati</taxon>
        <taxon>Planctomycetota</taxon>
        <taxon>Planctomycetia</taxon>
        <taxon>Planctomycetales</taxon>
        <taxon>Planctomycetaceae</taxon>
        <taxon>Planctopirus</taxon>
    </lineage>
</organism>
<dbReference type="Gene3D" id="3.10.620.30">
    <property type="match status" value="1"/>
</dbReference>
<gene>
    <name evidence="3" type="ORF">A6X21_13110</name>
</gene>
<feature type="transmembrane region" description="Helical" evidence="1">
    <location>
        <begin position="66"/>
        <end position="82"/>
    </location>
</feature>
<dbReference type="InterPro" id="IPR025403">
    <property type="entry name" value="TgpA-like_C"/>
</dbReference>
<dbReference type="Pfam" id="PF11992">
    <property type="entry name" value="TgpA_N"/>
    <property type="match status" value="1"/>
</dbReference>
<evidence type="ECO:0000313" key="3">
    <source>
        <dbReference type="EMBL" id="ODA28618.1"/>
    </source>
</evidence>
<dbReference type="Proteomes" id="UP000094828">
    <property type="component" value="Unassembled WGS sequence"/>
</dbReference>
<feature type="transmembrane region" description="Helical" evidence="1">
    <location>
        <begin position="166"/>
        <end position="187"/>
    </location>
</feature>
<name>A0A1C3E5U6_9PLAN</name>
<comment type="caution">
    <text evidence="3">The sequence shown here is derived from an EMBL/GenBank/DDBJ whole genome shotgun (WGS) entry which is preliminary data.</text>
</comment>
<evidence type="ECO:0000259" key="2">
    <source>
        <dbReference type="SMART" id="SM00460"/>
    </source>
</evidence>
<feature type="transmembrane region" description="Helical" evidence="1">
    <location>
        <begin position="241"/>
        <end position="263"/>
    </location>
</feature>
<dbReference type="InterPro" id="IPR002931">
    <property type="entry name" value="Transglutaminase-like"/>
</dbReference>
<keyword evidence="4" id="KW-1185">Reference proteome</keyword>
<feature type="transmembrane region" description="Helical" evidence="1">
    <location>
        <begin position="119"/>
        <end position="136"/>
    </location>
</feature>
<dbReference type="InterPro" id="IPR052901">
    <property type="entry name" value="Bact_TGase-like"/>
</dbReference>
<keyword evidence="1" id="KW-1133">Transmembrane helix</keyword>
<feature type="transmembrane region" description="Helical" evidence="1">
    <location>
        <begin position="94"/>
        <end position="113"/>
    </location>
</feature>
<dbReference type="AlphaFoldDB" id="A0A1C3E5U6"/>
<dbReference type="PANTHER" id="PTHR42736:SF1">
    <property type="entry name" value="PROTEIN-GLUTAMINE GAMMA-GLUTAMYLTRANSFERASE"/>
    <property type="match status" value="1"/>
</dbReference>
<protein>
    <recommendedName>
        <fullName evidence="2">Transglutaminase-like domain-containing protein</fullName>
    </recommendedName>
</protein>
<dbReference type="EMBL" id="LYDR01000152">
    <property type="protein sequence ID" value="ODA28618.1"/>
    <property type="molecule type" value="Genomic_DNA"/>
</dbReference>
<feature type="transmembrane region" description="Helical" evidence="1">
    <location>
        <begin position="143"/>
        <end position="160"/>
    </location>
</feature>
<feature type="transmembrane region" description="Helical" evidence="1">
    <location>
        <begin position="38"/>
        <end position="60"/>
    </location>
</feature>
<dbReference type="InterPro" id="IPR038765">
    <property type="entry name" value="Papain-like_cys_pep_sf"/>
</dbReference>
<feature type="transmembrane region" description="Helical" evidence="1">
    <location>
        <begin position="697"/>
        <end position="720"/>
    </location>
</feature>
<dbReference type="SUPFAM" id="SSF54001">
    <property type="entry name" value="Cysteine proteinases"/>
    <property type="match status" value="1"/>
</dbReference>
<keyword evidence="1" id="KW-0472">Membrane</keyword>
<dbReference type="STRING" id="1841610.A6X21_13110"/>
<feature type="domain" description="Transglutaminase-like" evidence="2">
    <location>
        <begin position="538"/>
        <end position="613"/>
    </location>
</feature>
<sequence>MPAALDKPAFSFFNTPFPSVSRISIAQRSAGIAKDVSMPLTTVFHASLYGTICLAGFILGRAEGNFIPYLTILVAMVGYMLTEHYKKWMVTVPVANALGLVAFLVAAIEFTVGDREGKLLAGAHLVVYLNWIVLLQKKTNRQYWAMAALSLLQVAVASVLTNDSWYGGMLVLYSVVAMWSLAIFSLHQANQQFESGRREPVARTPLAGSSLSITTASVIMPSETWSTIRHDGSARWVTPRFILGVMTIASMSLMLSGVFFTLVPRVWIGPRLSLGDEADGPVGSLGRNTMTGFTSQVKLGSLGEILENSTPVLQVRLFDSETDREIDVNQYCERLGYAEPLFRGIVLSRYESSQWLADVVFSSQDPLPRILAEPAVRQEYVLEPVGTDLLFVIGDVRACDLDGSERRRVVKHTTTSVLTRDSVGRSGSAERIGYTAYSAPMPAVVQPFAIMPVSSRLWQEYLSRNYLEDLLILNDDVAAIRPIVERILEEKTRQVGSKLTPVQQAVALESWLRDSGNFKYTLKQARVDLTVDPVIDFLINRKEGHCEYFNTALALMLRAAGIPSRLVSGFKGGDTNPLNGRFEVQQRHAHVWVEAFLTEPNGKFFWGTFDATPVAERNTELETIGGKMTFWQAMSSEISMFWSRYVVNVTLNDQEQGVYGPLRDWVASLGGQLKDRTGGIQSLLYGLFSILASPKEWLTVGGMLRLLIILVLFTGLLYVLKYGIKLSLKGFSKYSQKRKVERKVVEFYERFQKVIAQAGLKRDEAQTQREFALQVTHKLSQRLHDESVLKLPEELTELFYKVRFGDDVVDAATAQSLDDRLDRLESLLDTNRQRHHASKV</sequence>
<evidence type="ECO:0000256" key="1">
    <source>
        <dbReference type="SAM" id="Phobius"/>
    </source>
</evidence>